<evidence type="ECO:0000259" key="2">
    <source>
        <dbReference type="Pfam" id="PF04892"/>
    </source>
</evidence>
<accession>A0A1H0WLJ0</accession>
<dbReference type="PANTHER" id="PTHR36834:SF1">
    <property type="entry name" value="INTEGRAL MEMBRANE PROTEIN"/>
    <property type="match status" value="1"/>
</dbReference>
<keyword evidence="4" id="KW-1185">Reference proteome</keyword>
<feature type="transmembrane region" description="Helical" evidence="1">
    <location>
        <begin position="42"/>
        <end position="63"/>
    </location>
</feature>
<gene>
    <name evidence="3" type="ORF">SAMN05216565_11245</name>
</gene>
<dbReference type="Pfam" id="PF04892">
    <property type="entry name" value="VanZ"/>
    <property type="match status" value="1"/>
</dbReference>
<feature type="transmembrane region" description="Helical" evidence="1">
    <location>
        <begin position="12"/>
        <end position="30"/>
    </location>
</feature>
<dbReference type="InterPro" id="IPR053150">
    <property type="entry name" value="Teicoplanin_resist-assoc"/>
</dbReference>
<sequence length="185" mass="20927">MVESVMFTIESWYVLGPVAMLGLIWLVLWSRKRESELKLGQVAMIVSFGVYLLCVLHLVFFPIDVNIGEYANQTPWYKTINFIPILTIDIQTFLLNIIMLIPFGMYLPVLFKVKESVKKAATLGFIFSISLEVVQLVIRITLGSGRSTDINDLIANSLGAAIGFIMMKKLLKFSQLKNTLKSFQL</sequence>
<dbReference type="InterPro" id="IPR006976">
    <property type="entry name" value="VanZ-like"/>
</dbReference>
<evidence type="ECO:0000256" key="1">
    <source>
        <dbReference type="SAM" id="Phobius"/>
    </source>
</evidence>
<evidence type="ECO:0000313" key="4">
    <source>
        <dbReference type="Proteomes" id="UP000199159"/>
    </source>
</evidence>
<feature type="transmembrane region" description="Helical" evidence="1">
    <location>
        <begin position="153"/>
        <end position="171"/>
    </location>
</feature>
<feature type="transmembrane region" description="Helical" evidence="1">
    <location>
        <begin position="120"/>
        <end position="141"/>
    </location>
</feature>
<keyword evidence="1" id="KW-1133">Transmembrane helix</keyword>
<keyword evidence="1" id="KW-0812">Transmembrane</keyword>
<feature type="transmembrane region" description="Helical" evidence="1">
    <location>
        <begin position="83"/>
        <end position="108"/>
    </location>
</feature>
<dbReference type="OrthoDB" id="4822551at2"/>
<dbReference type="Proteomes" id="UP000199159">
    <property type="component" value="Unassembled WGS sequence"/>
</dbReference>
<reference evidence="4" key="1">
    <citation type="submission" date="2016-10" db="EMBL/GenBank/DDBJ databases">
        <authorList>
            <person name="Varghese N."/>
            <person name="Submissions S."/>
        </authorList>
    </citation>
    <scope>NUCLEOTIDE SEQUENCE [LARGE SCALE GENOMIC DNA]</scope>
    <source>
        <strain evidence="4">IBRC-M10078</strain>
    </source>
</reference>
<dbReference type="EMBL" id="FNJU01000012">
    <property type="protein sequence ID" value="SDP91582.1"/>
    <property type="molecule type" value="Genomic_DNA"/>
</dbReference>
<feature type="domain" description="VanZ-like" evidence="2">
    <location>
        <begin position="48"/>
        <end position="168"/>
    </location>
</feature>
<proteinExistence type="predicted"/>
<protein>
    <submittedName>
        <fullName evidence="3">VanZ like family protein</fullName>
    </submittedName>
</protein>
<organism evidence="3 4">
    <name type="scientific">Litchfieldia salsa</name>
    <dbReference type="NCBI Taxonomy" id="930152"/>
    <lineage>
        <taxon>Bacteria</taxon>
        <taxon>Bacillati</taxon>
        <taxon>Bacillota</taxon>
        <taxon>Bacilli</taxon>
        <taxon>Bacillales</taxon>
        <taxon>Bacillaceae</taxon>
        <taxon>Litchfieldia</taxon>
    </lineage>
</organism>
<dbReference type="PANTHER" id="PTHR36834">
    <property type="entry name" value="MEMBRANE PROTEIN-RELATED"/>
    <property type="match status" value="1"/>
</dbReference>
<keyword evidence="1" id="KW-0472">Membrane</keyword>
<evidence type="ECO:0000313" key="3">
    <source>
        <dbReference type="EMBL" id="SDP91582.1"/>
    </source>
</evidence>
<dbReference type="AlphaFoldDB" id="A0A1H0WLJ0"/>
<dbReference type="RefSeq" id="WP_090857990.1">
    <property type="nucleotide sequence ID" value="NZ_FNJU01000012.1"/>
</dbReference>
<dbReference type="STRING" id="930152.SAMN05216565_11245"/>
<name>A0A1H0WLJ0_9BACI</name>